<dbReference type="GO" id="GO:0004930">
    <property type="term" value="F:G protein-coupled receptor activity"/>
    <property type="evidence" value="ECO:0007669"/>
    <property type="project" value="UniProtKB-KW"/>
</dbReference>
<evidence type="ECO:0000256" key="7">
    <source>
        <dbReference type="ARBA" id="ARBA00023224"/>
    </source>
</evidence>
<evidence type="ECO:0000256" key="2">
    <source>
        <dbReference type="ARBA" id="ARBA00022692"/>
    </source>
</evidence>
<evidence type="ECO:0000313" key="10">
    <source>
        <dbReference type="EMBL" id="CAF1535834.1"/>
    </source>
</evidence>
<dbReference type="Pfam" id="PF00001">
    <property type="entry name" value="7tm_1"/>
    <property type="match status" value="1"/>
</dbReference>
<dbReference type="SMART" id="SM00034">
    <property type="entry name" value="CLECT"/>
    <property type="match status" value="1"/>
</dbReference>
<evidence type="ECO:0000256" key="6">
    <source>
        <dbReference type="ARBA" id="ARBA00023170"/>
    </source>
</evidence>
<dbReference type="PROSITE" id="PS50262">
    <property type="entry name" value="G_PROTEIN_RECEP_F1_2"/>
    <property type="match status" value="1"/>
</dbReference>
<dbReference type="InterPro" id="IPR017452">
    <property type="entry name" value="GPCR_Rhodpsn_7TM"/>
</dbReference>
<dbReference type="GO" id="GO:0005886">
    <property type="term" value="C:plasma membrane"/>
    <property type="evidence" value="ECO:0007669"/>
    <property type="project" value="TreeGrafter"/>
</dbReference>
<keyword evidence="7" id="KW-0807">Transducer</keyword>
<keyword evidence="2 8" id="KW-0812">Transmembrane</keyword>
<dbReference type="InterPro" id="IPR001304">
    <property type="entry name" value="C-type_lectin-like"/>
</dbReference>
<gene>
    <name evidence="10" type="ORF">KQP761_LOCUS16624</name>
</gene>
<feature type="transmembrane region" description="Helical" evidence="8">
    <location>
        <begin position="637"/>
        <end position="661"/>
    </location>
</feature>
<dbReference type="SUPFAM" id="SSF56436">
    <property type="entry name" value="C-type lectin-like"/>
    <property type="match status" value="1"/>
</dbReference>
<comment type="subcellular location">
    <subcellularLocation>
        <location evidence="1">Membrane</location>
        <topology evidence="1">Multi-pass membrane protein</topology>
    </subcellularLocation>
</comment>
<dbReference type="InterPro" id="IPR016187">
    <property type="entry name" value="CTDL_fold"/>
</dbReference>
<dbReference type="Proteomes" id="UP000663834">
    <property type="component" value="Unassembled WGS sequence"/>
</dbReference>
<feature type="transmembrane region" description="Helical" evidence="8">
    <location>
        <begin position="12"/>
        <end position="35"/>
    </location>
</feature>
<evidence type="ECO:0000313" key="11">
    <source>
        <dbReference type="Proteomes" id="UP000663834"/>
    </source>
</evidence>
<dbReference type="Gene3D" id="3.10.100.10">
    <property type="entry name" value="Mannose-Binding Protein A, subunit A"/>
    <property type="match status" value="1"/>
</dbReference>
<sequence length="687" mass="77656">MITLLHIIQQYTIYVGCFLFITGLAGNIIHIYILSVVSSYRSNPCTFYFLIASICDILILSVALLSRILETGFKVDLFCSSIIWCKFRAYFIYSVTIMPFYCQCLATVDQYFVTSKNIELRRFSTMRQAYWNSLLLIVICLLHGIPFFLYSDISPTTHICALMNIRLTLYLPIFILVFVTLIPSSLTIVFGFLTYRNVSQSVGLTHQHADRQLVNMLCMQIILILITTIPYGFLHLYSLETSKIIKSKHATCSIPESFMFTIINLNTYIYTGGNFFVFMISSSRYREMIVSISSEEKCSTDDDCDLELLCNTKTNTCACFEPYFWREDVRACFGCSPGWLKLNANKCLLYAISQSPGVTWYEVETMCQSRIGQPMMISNIGEFTALQQQVEYLLNEHDELAATLYFHQGAWVQINDEWSEFYTWCSHDEIHESSDCIQIRQDVQTNIICLQYVPCINQSQYICEASSIVQSELAKRIADGESLDSKEETMLRAITTKHTTPRTTIKATIKTTIKTTVKATVKTTTRTTTRTTLKLTTRTTVKTTKKNSSTNMANALSNGINAAGQNSNLLGGLVGEKELILIIRYKSLYFYLAGNTNQNQNQINNALTDGEEPNGSQEELALSAQNEGASNKSWNNILLYGGIGLGIIVPIVIIIVVIYYLKRNSTDANNTKNINSTESFISVASEE</sequence>
<dbReference type="InterPro" id="IPR016186">
    <property type="entry name" value="C-type_lectin-like/link_sf"/>
</dbReference>
<feature type="transmembrane region" description="Helical" evidence="8">
    <location>
        <begin position="129"/>
        <end position="149"/>
    </location>
</feature>
<evidence type="ECO:0000256" key="3">
    <source>
        <dbReference type="ARBA" id="ARBA00022989"/>
    </source>
</evidence>
<feature type="transmembrane region" description="Helical" evidence="8">
    <location>
        <begin position="213"/>
        <end position="237"/>
    </location>
</feature>
<name>A0A815VS02_9BILA</name>
<protein>
    <recommendedName>
        <fullName evidence="9">G-protein coupled receptors family 1 profile domain-containing protein</fullName>
    </recommendedName>
</protein>
<keyword evidence="6" id="KW-0675">Receptor</keyword>
<keyword evidence="4" id="KW-0297">G-protein coupled receptor</keyword>
<feature type="transmembrane region" description="Helical" evidence="8">
    <location>
        <begin position="47"/>
        <end position="69"/>
    </location>
</feature>
<comment type="caution">
    <text evidence="10">The sequence shown here is derived from an EMBL/GenBank/DDBJ whole genome shotgun (WGS) entry which is preliminary data.</text>
</comment>
<dbReference type="PANTHER" id="PTHR24243:SF230">
    <property type="entry name" value="G-PROTEIN COUPLED RECEPTORS FAMILY 1 PROFILE DOMAIN-CONTAINING PROTEIN"/>
    <property type="match status" value="1"/>
</dbReference>
<keyword evidence="5 8" id="KW-0472">Membrane</keyword>
<evidence type="ECO:0000256" key="1">
    <source>
        <dbReference type="ARBA" id="ARBA00004141"/>
    </source>
</evidence>
<dbReference type="InterPro" id="IPR000276">
    <property type="entry name" value="GPCR_Rhodpsn"/>
</dbReference>
<dbReference type="Gene3D" id="1.20.1070.10">
    <property type="entry name" value="Rhodopsin 7-helix transmembrane proteins"/>
    <property type="match status" value="1"/>
</dbReference>
<feature type="transmembrane region" description="Helical" evidence="8">
    <location>
        <begin position="169"/>
        <end position="193"/>
    </location>
</feature>
<proteinExistence type="predicted"/>
<feature type="transmembrane region" description="Helical" evidence="8">
    <location>
        <begin position="89"/>
        <end position="108"/>
    </location>
</feature>
<dbReference type="PANTHER" id="PTHR24243">
    <property type="entry name" value="G-PROTEIN COUPLED RECEPTOR"/>
    <property type="match status" value="1"/>
</dbReference>
<accession>A0A815VS02</accession>
<evidence type="ECO:0000256" key="4">
    <source>
        <dbReference type="ARBA" id="ARBA00023040"/>
    </source>
</evidence>
<organism evidence="10 11">
    <name type="scientific">Rotaria magnacalcarata</name>
    <dbReference type="NCBI Taxonomy" id="392030"/>
    <lineage>
        <taxon>Eukaryota</taxon>
        <taxon>Metazoa</taxon>
        <taxon>Spiralia</taxon>
        <taxon>Gnathifera</taxon>
        <taxon>Rotifera</taxon>
        <taxon>Eurotatoria</taxon>
        <taxon>Bdelloidea</taxon>
        <taxon>Philodinida</taxon>
        <taxon>Philodinidae</taxon>
        <taxon>Rotaria</taxon>
    </lineage>
</organism>
<dbReference type="EMBL" id="CAJNOW010008362">
    <property type="protein sequence ID" value="CAF1535834.1"/>
    <property type="molecule type" value="Genomic_DNA"/>
</dbReference>
<evidence type="ECO:0000256" key="5">
    <source>
        <dbReference type="ARBA" id="ARBA00023136"/>
    </source>
</evidence>
<dbReference type="OrthoDB" id="10049707at2759"/>
<reference evidence="10" key="1">
    <citation type="submission" date="2021-02" db="EMBL/GenBank/DDBJ databases">
        <authorList>
            <person name="Nowell W R."/>
        </authorList>
    </citation>
    <scope>NUCLEOTIDE SEQUENCE</scope>
</reference>
<feature type="domain" description="G-protein coupled receptors family 1 profile" evidence="9">
    <location>
        <begin position="26"/>
        <end position="278"/>
    </location>
</feature>
<feature type="transmembrane region" description="Helical" evidence="8">
    <location>
        <begin position="257"/>
        <end position="280"/>
    </location>
</feature>
<keyword evidence="3 8" id="KW-1133">Transmembrane helix</keyword>
<evidence type="ECO:0000256" key="8">
    <source>
        <dbReference type="SAM" id="Phobius"/>
    </source>
</evidence>
<evidence type="ECO:0000259" key="9">
    <source>
        <dbReference type="PROSITE" id="PS50262"/>
    </source>
</evidence>
<dbReference type="SUPFAM" id="SSF81321">
    <property type="entry name" value="Family A G protein-coupled receptor-like"/>
    <property type="match status" value="1"/>
</dbReference>
<dbReference type="AlphaFoldDB" id="A0A815VS02"/>